<evidence type="ECO:0000259" key="1">
    <source>
        <dbReference type="Pfam" id="PF20515"/>
    </source>
</evidence>
<evidence type="ECO:0000313" key="2">
    <source>
        <dbReference type="EMBL" id="MBW0578292.1"/>
    </source>
</evidence>
<dbReference type="Pfam" id="PF20515">
    <property type="entry name" value="2OG-FeII_Oxy_6"/>
    <property type="match status" value="1"/>
</dbReference>
<gene>
    <name evidence="2" type="ORF">O181_118007</name>
</gene>
<accession>A0A9Q3KCC6</accession>
<dbReference type="Proteomes" id="UP000765509">
    <property type="component" value="Unassembled WGS sequence"/>
</dbReference>
<sequence length="100" mass="11579">MIADGWRKSQEKEAFGRYKPIKIELKVPENRTKYNEMNEQVKSVDSFVGNRFQLIANKAFGESRRQLEFIGASSFGEVTHQESIKSHQFPTNMTFTFGDI</sequence>
<organism evidence="2 3">
    <name type="scientific">Austropuccinia psidii MF-1</name>
    <dbReference type="NCBI Taxonomy" id="1389203"/>
    <lineage>
        <taxon>Eukaryota</taxon>
        <taxon>Fungi</taxon>
        <taxon>Dikarya</taxon>
        <taxon>Basidiomycota</taxon>
        <taxon>Pucciniomycotina</taxon>
        <taxon>Pucciniomycetes</taxon>
        <taxon>Pucciniales</taxon>
        <taxon>Sphaerophragmiaceae</taxon>
        <taxon>Austropuccinia</taxon>
    </lineage>
</organism>
<evidence type="ECO:0000313" key="3">
    <source>
        <dbReference type="Proteomes" id="UP000765509"/>
    </source>
</evidence>
<feature type="domain" description="Tet-like 2OG-Fe(II) oxygenase" evidence="1">
    <location>
        <begin position="1"/>
        <end position="98"/>
    </location>
</feature>
<proteinExistence type="predicted"/>
<comment type="caution">
    <text evidence="2">The sequence shown here is derived from an EMBL/GenBank/DDBJ whole genome shotgun (WGS) entry which is preliminary data.</text>
</comment>
<keyword evidence="3" id="KW-1185">Reference proteome</keyword>
<name>A0A9Q3KCC6_9BASI</name>
<reference evidence="2" key="1">
    <citation type="submission" date="2021-03" db="EMBL/GenBank/DDBJ databases">
        <title>Draft genome sequence of rust myrtle Austropuccinia psidii MF-1, a brazilian biotype.</title>
        <authorList>
            <person name="Quecine M.C."/>
            <person name="Pachon D.M.R."/>
            <person name="Bonatelli M.L."/>
            <person name="Correr F.H."/>
            <person name="Franceschini L.M."/>
            <person name="Leite T.F."/>
            <person name="Margarido G.R.A."/>
            <person name="Almeida C.A."/>
            <person name="Ferrarezi J.A."/>
            <person name="Labate C.A."/>
        </authorList>
    </citation>
    <scope>NUCLEOTIDE SEQUENCE</scope>
    <source>
        <strain evidence="2">MF-1</strain>
    </source>
</reference>
<protein>
    <recommendedName>
        <fullName evidence="1">Tet-like 2OG-Fe(II) oxygenase domain-containing protein</fullName>
    </recommendedName>
</protein>
<dbReference type="AlphaFoldDB" id="A0A9Q3KCC6"/>
<dbReference type="InterPro" id="IPR046798">
    <property type="entry name" value="2OG-FeII_Oxy_6"/>
</dbReference>
<dbReference type="EMBL" id="AVOT02102508">
    <property type="protein sequence ID" value="MBW0578292.1"/>
    <property type="molecule type" value="Genomic_DNA"/>
</dbReference>